<dbReference type="EMBL" id="CP146256">
    <property type="protein sequence ID" value="XAH76387.1"/>
    <property type="molecule type" value="Genomic_DNA"/>
</dbReference>
<gene>
    <name evidence="2" type="ORF">V6984_08010</name>
</gene>
<evidence type="ECO:0000259" key="1">
    <source>
        <dbReference type="Pfam" id="PF08924"/>
    </source>
</evidence>
<evidence type="ECO:0000313" key="3">
    <source>
        <dbReference type="Proteomes" id="UP001451571"/>
    </source>
</evidence>
<dbReference type="RefSeq" id="WP_342759967.1">
    <property type="nucleotide sequence ID" value="NZ_CP146256.1"/>
</dbReference>
<dbReference type="GO" id="GO:0016787">
    <property type="term" value="F:hydrolase activity"/>
    <property type="evidence" value="ECO:0007669"/>
    <property type="project" value="UniProtKB-KW"/>
</dbReference>
<keyword evidence="3" id="KW-1185">Reference proteome</keyword>
<dbReference type="InterPro" id="IPR015020">
    <property type="entry name" value="Rv2525c-like_Glyco_Hydro-like"/>
</dbReference>
<evidence type="ECO:0000313" key="2">
    <source>
        <dbReference type="EMBL" id="XAH76387.1"/>
    </source>
</evidence>
<dbReference type="Pfam" id="PF08924">
    <property type="entry name" value="Rv2525c_GlyHyd-like"/>
    <property type="match status" value="1"/>
</dbReference>
<dbReference type="Gene3D" id="3.20.20.80">
    <property type="entry name" value="Glycosidases"/>
    <property type="match status" value="1"/>
</dbReference>
<sequence>MYQTTGGSADYFNAYQGIVDAYRAIKAAKSFGFPPTATIYFAIDYDVLIKDIEANIMPYFRSVNKIVSSYFKVGVYGPRLICTKLYEDGLTSTSFVSNMSSGFTCNIGQKMPENWAYDQFHEVSDATSEYSGIGYDKIIASPRKTATKPSEFITYDSDEYPDSDMDFLKIRMLYEYAAEYLSEESPTIYTINKFVLRYLSHKGYNGDAWDILAGAYDKGFSSYLDINHTDSTIDLDPETIFIFEDFTKGPIEIQHFAATLGVHLYFKLPLFYQDVGAFVGWAGDLAQLGGVLGQTIDYGLPNYFNLDSLKKCIGFIDSELTNYTFKYLDPEGNLHEDSNSGFEFQDMIQDVDVFNLYKGYSFETMPIYQILENYYINNKVYKRRFQIFENRLKAEFGKDTVEQVALMFTMPNNARIGIMSIYFKDKFGEYSYMLYGAVLAKAFAEKIQYYKEMEINVIT</sequence>
<accession>A0ABZ3F386</accession>
<name>A0ABZ3F386_9FIRM</name>
<reference evidence="2 3" key="1">
    <citation type="submission" date="2024-02" db="EMBL/GenBank/DDBJ databases">
        <title>Bacterial strain from lacustrine sediment.</title>
        <authorList>
            <person name="Petit C."/>
            <person name="Fadhlaoui K."/>
        </authorList>
    </citation>
    <scope>NUCLEOTIDE SEQUENCE [LARGE SCALE GENOMIC DNA]</scope>
    <source>
        <strain evidence="2 3">IPX-CK</strain>
    </source>
</reference>
<organism evidence="2 3">
    <name type="scientific">Kineothrix sedimenti</name>
    <dbReference type="NCBI Taxonomy" id="3123317"/>
    <lineage>
        <taxon>Bacteria</taxon>
        <taxon>Bacillati</taxon>
        <taxon>Bacillota</taxon>
        <taxon>Clostridia</taxon>
        <taxon>Lachnospirales</taxon>
        <taxon>Lachnospiraceae</taxon>
        <taxon>Kineothrix</taxon>
    </lineage>
</organism>
<dbReference type="InterPro" id="IPR017853">
    <property type="entry name" value="GH"/>
</dbReference>
<proteinExistence type="predicted"/>
<keyword evidence="2" id="KW-0378">Hydrolase</keyword>
<protein>
    <submittedName>
        <fullName evidence="2">Glycoside hydrolase domain-containing protein</fullName>
    </submittedName>
</protein>
<dbReference type="SUPFAM" id="SSF51445">
    <property type="entry name" value="(Trans)glycosidases"/>
    <property type="match status" value="1"/>
</dbReference>
<dbReference type="Proteomes" id="UP001451571">
    <property type="component" value="Chromosome"/>
</dbReference>
<feature type="domain" description="Rv2525c-like glycoside hydrolase-like" evidence="1">
    <location>
        <begin position="2"/>
        <end position="118"/>
    </location>
</feature>